<keyword evidence="3" id="KW-1185">Reference proteome</keyword>
<proteinExistence type="predicted"/>
<sequence length="254" mass="26891">MSTVPPLDSHILPFWAVYQNTWQPSTPPPAVATDDPRRRNYYYLPQAAIHIHDLATGTQTTSSDRRANFVPIYGPNNQVIGTGLQFVGEDGVVHAFWITRVTASASGVETKEVARCEVVQDALREGEGEDSREMVEMMGSKRMGEAKRVAFFFGESTVVTPPGIPNNGFGVGTSTTTGQNNTPQGPDRGHQPGHAVGTTPHSGGYITTASPWTTPVGQQAASSGQPGPGHTGTPSEQPCSTTTSSPGSTSLPNM</sequence>
<feature type="compositionally biased region" description="Low complexity" evidence="1">
    <location>
        <begin position="240"/>
        <end position="254"/>
    </location>
</feature>
<organism evidence="2 3">
    <name type="scientific">Passalora fulva</name>
    <name type="common">Tomato leaf mold</name>
    <name type="synonym">Cladosporium fulvum</name>
    <dbReference type="NCBI Taxonomy" id="5499"/>
    <lineage>
        <taxon>Eukaryota</taxon>
        <taxon>Fungi</taxon>
        <taxon>Dikarya</taxon>
        <taxon>Ascomycota</taxon>
        <taxon>Pezizomycotina</taxon>
        <taxon>Dothideomycetes</taxon>
        <taxon>Dothideomycetidae</taxon>
        <taxon>Mycosphaerellales</taxon>
        <taxon>Mycosphaerellaceae</taxon>
        <taxon>Fulvia</taxon>
    </lineage>
</organism>
<reference evidence="2" key="1">
    <citation type="submission" date="2021-12" db="EMBL/GenBank/DDBJ databases">
        <authorList>
            <person name="Zaccaron A."/>
            <person name="Stergiopoulos I."/>
        </authorList>
    </citation>
    <scope>NUCLEOTIDE SEQUENCE</scope>
    <source>
        <strain evidence="2">Race5_Kim</strain>
    </source>
</reference>
<protein>
    <submittedName>
        <fullName evidence="2">Uncharacterized protein</fullName>
    </submittedName>
</protein>
<accession>A0A9Q8UVH3</accession>
<dbReference type="RefSeq" id="XP_047768329.1">
    <property type="nucleotide sequence ID" value="XM_047911905.1"/>
</dbReference>
<name>A0A9Q8UVH3_PASFU</name>
<evidence type="ECO:0000256" key="1">
    <source>
        <dbReference type="SAM" id="MobiDB-lite"/>
    </source>
</evidence>
<dbReference type="EMBL" id="CP090173">
    <property type="protein sequence ID" value="UJO23963.1"/>
    <property type="molecule type" value="Genomic_DNA"/>
</dbReference>
<feature type="compositionally biased region" description="Polar residues" evidence="1">
    <location>
        <begin position="172"/>
        <end position="184"/>
    </location>
</feature>
<evidence type="ECO:0000313" key="2">
    <source>
        <dbReference type="EMBL" id="UJO23963.1"/>
    </source>
</evidence>
<feature type="compositionally biased region" description="Polar residues" evidence="1">
    <location>
        <begin position="199"/>
        <end position="225"/>
    </location>
</feature>
<reference evidence="2" key="2">
    <citation type="journal article" date="2022" name="Microb. Genom.">
        <title>A chromosome-scale genome assembly of the tomato pathogen Cladosporium fulvum reveals a compartmentalized genome architecture and the presence of a dispensable chromosome.</title>
        <authorList>
            <person name="Zaccaron A.Z."/>
            <person name="Chen L.H."/>
            <person name="Samaras A."/>
            <person name="Stergiopoulos I."/>
        </authorList>
    </citation>
    <scope>NUCLEOTIDE SEQUENCE</scope>
    <source>
        <strain evidence="2">Race5_Kim</strain>
    </source>
</reference>
<dbReference type="KEGG" id="ffu:CLAFUR5_12757"/>
<dbReference type="Proteomes" id="UP000756132">
    <property type="component" value="Chromosome 11"/>
</dbReference>
<gene>
    <name evidence="2" type="ORF">CLAFUR5_12757</name>
</gene>
<dbReference type="AlphaFoldDB" id="A0A9Q8UVH3"/>
<dbReference type="GeneID" id="71992635"/>
<evidence type="ECO:0000313" key="3">
    <source>
        <dbReference type="Proteomes" id="UP000756132"/>
    </source>
</evidence>
<feature type="region of interest" description="Disordered" evidence="1">
    <location>
        <begin position="161"/>
        <end position="254"/>
    </location>
</feature>